<evidence type="ECO:0000256" key="3">
    <source>
        <dbReference type="ARBA" id="ARBA00022741"/>
    </source>
</evidence>
<comment type="subcellular location">
    <subcellularLocation>
        <location evidence="1">Cell membrane</location>
        <topology evidence="1">Multi-pass membrane protein</topology>
    </subcellularLocation>
</comment>
<evidence type="ECO:0000313" key="10">
    <source>
        <dbReference type="EMBL" id="KCZ99486.1"/>
    </source>
</evidence>
<dbReference type="InterPro" id="IPR017871">
    <property type="entry name" value="ABC_transporter-like_CS"/>
</dbReference>
<dbReference type="Gene3D" id="1.20.1560.10">
    <property type="entry name" value="ABC transporter type 1, transmembrane domain"/>
    <property type="match status" value="1"/>
</dbReference>
<dbReference type="Proteomes" id="UP000027100">
    <property type="component" value="Unassembled WGS sequence"/>
</dbReference>
<dbReference type="RefSeq" id="WP_035595759.1">
    <property type="nucleotide sequence ID" value="NZ_ARYM01000005.1"/>
</dbReference>
<keyword evidence="5 7" id="KW-1133">Transmembrane helix</keyword>
<keyword evidence="3" id="KW-0547">Nucleotide-binding</keyword>
<dbReference type="SUPFAM" id="SSF90123">
    <property type="entry name" value="ABC transporter transmembrane region"/>
    <property type="match status" value="1"/>
</dbReference>
<protein>
    <submittedName>
        <fullName evidence="10">ABC transporter permease</fullName>
    </submittedName>
</protein>
<evidence type="ECO:0000259" key="8">
    <source>
        <dbReference type="PROSITE" id="PS50893"/>
    </source>
</evidence>
<keyword evidence="2 7" id="KW-0812">Transmembrane</keyword>
<keyword evidence="11" id="KW-1185">Reference proteome</keyword>
<evidence type="ECO:0000313" key="11">
    <source>
        <dbReference type="Proteomes" id="UP000027100"/>
    </source>
</evidence>
<dbReference type="GO" id="GO:0140359">
    <property type="term" value="F:ABC-type transporter activity"/>
    <property type="evidence" value="ECO:0007669"/>
    <property type="project" value="InterPro"/>
</dbReference>
<feature type="transmembrane region" description="Helical" evidence="7">
    <location>
        <begin position="168"/>
        <end position="192"/>
    </location>
</feature>
<proteinExistence type="predicted"/>
<keyword evidence="4" id="KW-0067">ATP-binding</keyword>
<dbReference type="GO" id="GO:0016887">
    <property type="term" value="F:ATP hydrolysis activity"/>
    <property type="evidence" value="ECO:0007669"/>
    <property type="project" value="InterPro"/>
</dbReference>
<dbReference type="InterPro" id="IPR003593">
    <property type="entry name" value="AAA+_ATPase"/>
</dbReference>
<dbReference type="InterPro" id="IPR036640">
    <property type="entry name" value="ABC1_TM_sf"/>
</dbReference>
<evidence type="ECO:0000256" key="1">
    <source>
        <dbReference type="ARBA" id="ARBA00004651"/>
    </source>
</evidence>
<dbReference type="STRING" id="1280954.HPO_06102"/>
<dbReference type="PROSITE" id="PS00211">
    <property type="entry name" value="ABC_TRANSPORTER_1"/>
    <property type="match status" value="1"/>
</dbReference>
<dbReference type="PROSITE" id="PS50929">
    <property type="entry name" value="ABC_TM1F"/>
    <property type="match status" value="1"/>
</dbReference>
<dbReference type="Gene3D" id="3.40.50.300">
    <property type="entry name" value="P-loop containing nucleotide triphosphate hydrolases"/>
    <property type="match status" value="1"/>
</dbReference>
<dbReference type="InterPro" id="IPR039421">
    <property type="entry name" value="Type_1_exporter"/>
</dbReference>
<comment type="caution">
    <text evidence="10">The sequence shown here is derived from an EMBL/GenBank/DDBJ whole genome shotgun (WGS) entry which is preliminary data.</text>
</comment>
<dbReference type="SUPFAM" id="SSF52540">
    <property type="entry name" value="P-loop containing nucleoside triphosphate hydrolases"/>
    <property type="match status" value="1"/>
</dbReference>
<evidence type="ECO:0000259" key="9">
    <source>
        <dbReference type="PROSITE" id="PS50929"/>
    </source>
</evidence>
<dbReference type="GO" id="GO:0005524">
    <property type="term" value="F:ATP binding"/>
    <property type="evidence" value="ECO:0007669"/>
    <property type="project" value="UniProtKB-KW"/>
</dbReference>
<dbReference type="AlphaFoldDB" id="A0A062VLJ4"/>
<evidence type="ECO:0000256" key="4">
    <source>
        <dbReference type="ARBA" id="ARBA00022840"/>
    </source>
</evidence>
<dbReference type="SMART" id="SM00382">
    <property type="entry name" value="AAA"/>
    <property type="match status" value="1"/>
</dbReference>
<reference evidence="10 11" key="1">
    <citation type="journal article" date="2014" name="Antonie Van Leeuwenhoek">
        <title>Hyphomonas beringensis sp. nov. and Hyphomonas chukchiensis sp. nov., isolated from surface seawater of the Bering Sea and Chukchi Sea.</title>
        <authorList>
            <person name="Li C."/>
            <person name="Lai Q."/>
            <person name="Li G."/>
            <person name="Dong C."/>
            <person name="Wang J."/>
            <person name="Liao Y."/>
            <person name="Shao Z."/>
        </authorList>
    </citation>
    <scope>NUCLEOTIDE SEQUENCE [LARGE SCALE GENOMIC DNA]</scope>
    <source>
        <strain evidence="10 11">PS728</strain>
    </source>
</reference>
<evidence type="ECO:0000256" key="5">
    <source>
        <dbReference type="ARBA" id="ARBA00022989"/>
    </source>
</evidence>
<evidence type="ECO:0000256" key="7">
    <source>
        <dbReference type="SAM" id="Phobius"/>
    </source>
</evidence>
<keyword evidence="6 7" id="KW-0472">Membrane</keyword>
<sequence>MVRRRRIEGVRLPLRPLVGSLDRRSLGALILAILCIIVGAGLSAAAPLLLARLVDLLPEGATSAAVLVCLYAGTQGLVRIAAEGRAFFFGRAEQDIVRTFSLSVARHTLLLPLAFVQARSPGAMVQILENGLQGYRLLLQHGVFTLLPGILEITLIGVIIATQLDLDFLAVFMLCGLLYAVVFGGGAARVLLASREVSAARIEVTARLADSFLNIETVKALSGERTILARMDHALEEARQSWRHFYSVRLRNGILVTLIFSAGMLTVLWMGIDRVGTGEMTPGAFLLISAYMIQIVRPIEMLGYAARDIGQGAAFIERLGDILRELPEEGTAGPGVCLPASGGMAVSLVSVSYRPGTSDAVLQDISLDIRPGMRVGLVGASGSGKSTLLRLVPGLLTPSGGGVRIDGVPVGELSLSSLRKQVAFIPQQAGLFQESLAFNLGFPDTDVPDDVAREMLERMRLGTLVAGAPAAGLSGGERQRLAIGRALLRPCRLVLADEPTSALDPMTESAILAELFRGIGEATLILASHRLTAVRGMDLIVVLDRGQVAETGTHVSLMEKNGLYAGMWKAQEE</sequence>
<accession>A0A062VLJ4</accession>
<feature type="transmembrane region" description="Helical" evidence="7">
    <location>
        <begin position="61"/>
        <end position="82"/>
    </location>
</feature>
<dbReference type="PANTHER" id="PTHR24221">
    <property type="entry name" value="ATP-BINDING CASSETTE SUB-FAMILY B"/>
    <property type="match status" value="1"/>
</dbReference>
<dbReference type="Pfam" id="PF00005">
    <property type="entry name" value="ABC_tran"/>
    <property type="match status" value="1"/>
</dbReference>
<dbReference type="InterPro" id="IPR011527">
    <property type="entry name" value="ABC1_TM_dom"/>
</dbReference>
<dbReference type="InterPro" id="IPR003439">
    <property type="entry name" value="ABC_transporter-like_ATP-bd"/>
</dbReference>
<dbReference type="CDD" id="cd03228">
    <property type="entry name" value="ABCC_MRP_Like"/>
    <property type="match status" value="1"/>
</dbReference>
<feature type="domain" description="ABC transporter" evidence="8">
    <location>
        <begin position="346"/>
        <end position="570"/>
    </location>
</feature>
<gene>
    <name evidence="10" type="ORF">HPO_06102</name>
</gene>
<dbReference type="PANTHER" id="PTHR24221:SF654">
    <property type="entry name" value="ATP-BINDING CASSETTE SUB-FAMILY B MEMBER 6"/>
    <property type="match status" value="1"/>
</dbReference>
<dbReference type="InterPro" id="IPR027417">
    <property type="entry name" value="P-loop_NTPase"/>
</dbReference>
<organism evidence="10 11">
    <name type="scientific">Hyphomonas polymorpha PS728</name>
    <dbReference type="NCBI Taxonomy" id="1280954"/>
    <lineage>
        <taxon>Bacteria</taxon>
        <taxon>Pseudomonadati</taxon>
        <taxon>Pseudomonadota</taxon>
        <taxon>Alphaproteobacteria</taxon>
        <taxon>Hyphomonadales</taxon>
        <taxon>Hyphomonadaceae</taxon>
        <taxon>Hyphomonas</taxon>
    </lineage>
</organism>
<evidence type="ECO:0000256" key="2">
    <source>
        <dbReference type="ARBA" id="ARBA00022692"/>
    </source>
</evidence>
<name>A0A062VLJ4_9PROT</name>
<dbReference type="PATRIC" id="fig|1280954.3.peg.1243"/>
<feature type="domain" description="ABC transmembrane type-1" evidence="9">
    <location>
        <begin position="30"/>
        <end position="311"/>
    </location>
</feature>
<dbReference type="EMBL" id="ARYM01000005">
    <property type="protein sequence ID" value="KCZ99486.1"/>
    <property type="molecule type" value="Genomic_DNA"/>
</dbReference>
<dbReference type="GO" id="GO:0005886">
    <property type="term" value="C:plasma membrane"/>
    <property type="evidence" value="ECO:0007669"/>
    <property type="project" value="UniProtKB-SubCell"/>
</dbReference>
<dbReference type="Pfam" id="PF00664">
    <property type="entry name" value="ABC_membrane"/>
    <property type="match status" value="1"/>
</dbReference>
<feature type="transmembrane region" description="Helical" evidence="7">
    <location>
        <begin position="143"/>
        <end position="162"/>
    </location>
</feature>
<feature type="transmembrane region" description="Helical" evidence="7">
    <location>
        <begin position="253"/>
        <end position="272"/>
    </location>
</feature>
<dbReference type="PROSITE" id="PS50893">
    <property type="entry name" value="ABC_TRANSPORTER_2"/>
    <property type="match status" value="1"/>
</dbReference>
<dbReference type="eggNOG" id="COG5265">
    <property type="taxonomic scope" value="Bacteria"/>
</dbReference>
<dbReference type="OrthoDB" id="9802264at2"/>
<evidence type="ECO:0000256" key="6">
    <source>
        <dbReference type="ARBA" id="ARBA00023136"/>
    </source>
</evidence>